<sequence>MGNLHRVITAALMVRQLVAHDRQKDQIQHRGCASRT</sequence>
<accession>A0A080Z0R8</accession>
<dbReference type="EMBL" id="ANJA01003966">
    <property type="protein sequence ID" value="ETO60229.1"/>
    <property type="molecule type" value="Genomic_DNA"/>
</dbReference>
<dbReference type="AlphaFoldDB" id="A0A080Z0R8"/>
<evidence type="ECO:0000313" key="1">
    <source>
        <dbReference type="EMBL" id="ETO60229.1"/>
    </source>
</evidence>
<dbReference type="Proteomes" id="UP000028582">
    <property type="component" value="Unassembled WGS sequence"/>
</dbReference>
<name>A0A080Z0R8_PHYNI</name>
<protein>
    <submittedName>
        <fullName evidence="1">Uncharacterized protein</fullName>
    </submittedName>
</protein>
<gene>
    <name evidence="1" type="ORF">F444_21543</name>
</gene>
<evidence type="ECO:0000313" key="2">
    <source>
        <dbReference type="Proteomes" id="UP000028582"/>
    </source>
</evidence>
<proteinExistence type="predicted"/>
<reference evidence="1 2" key="1">
    <citation type="submission" date="2013-11" db="EMBL/GenBank/DDBJ databases">
        <title>The Genome Sequence of Phytophthora parasitica P1976.</title>
        <authorList>
            <consortium name="The Broad Institute Genomics Platform"/>
            <person name="Russ C."/>
            <person name="Tyler B."/>
            <person name="Panabieres F."/>
            <person name="Shan W."/>
            <person name="Tripathy S."/>
            <person name="Grunwald N."/>
            <person name="Machado M."/>
            <person name="Johnson C.S."/>
            <person name="Walker B."/>
            <person name="Young S."/>
            <person name="Zeng Q."/>
            <person name="Gargeya S."/>
            <person name="Fitzgerald M."/>
            <person name="Haas B."/>
            <person name="Abouelleil A."/>
            <person name="Allen A.W."/>
            <person name="Alvarado L."/>
            <person name="Arachchi H.M."/>
            <person name="Berlin A.M."/>
            <person name="Chapman S.B."/>
            <person name="Gainer-Dewar J."/>
            <person name="Goldberg J."/>
            <person name="Griggs A."/>
            <person name="Gujja S."/>
            <person name="Hansen M."/>
            <person name="Howarth C."/>
            <person name="Imamovic A."/>
            <person name="Ireland A."/>
            <person name="Larimer J."/>
            <person name="McCowan C."/>
            <person name="Murphy C."/>
            <person name="Pearson M."/>
            <person name="Poon T.W."/>
            <person name="Priest M."/>
            <person name="Roberts A."/>
            <person name="Saif S."/>
            <person name="Shea T."/>
            <person name="Sisk P."/>
            <person name="Sykes S."/>
            <person name="Wortman J."/>
            <person name="Nusbaum C."/>
            <person name="Birren B."/>
        </authorList>
    </citation>
    <scope>NUCLEOTIDE SEQUENCE [LARGE SCALE GENOMIC DNA]</scope>
    <source>
        <strain evidence="1 2">P1976</strain>
    </source>
</reference>
<comment type="caution">
    <text evidence="1">The sequence shown here is derived from an EMBL/GenBank/DDBJ whole genome shotgun (WGS) entry which is preliminary data.</text>
</comment>
<organism evidence="1 2">
    <name type="scientific">Phytophthora nicotianae P1976</name>
    <dbReference type="NCBI Taxonomy" id="1317066"/>
    <lineage>
        <taxon>Eukaryota</taxon>
        <taxon>Sar</taxon>
        <taxon>Stramenopiles</taxon>
        <taxon>Oomycota</taxon>
        <taxon>Peronosporomycetes</taxon>
        <taxon>Peronosporales</taxon>
        <taxon>Peronosporaceae</taxon>
        <taxon>Phytophthora</taxon>
    </lineage>
</organism>